<proteinExistence type="predicted"/>
<protein>
    <submittedName>
        <fullName evidence="2">ATP synthase subunit I</fullName>
    </submittedName>
</protein>
<feature type="transmembrane region" description="Helical" evidence="1">
    <location>
        <begin position="105"/>
        <end position="125"/>
    </location>
</feature>
<reference evidence="2 3" key="1">
    <citation type="submission" date="2019-11" db="EMBL/GenBank/DDBJ databases">
        <authorList>
            <person name="He Y."/>
        </authorList>
    </citation>
    <scope>NUCLEOTIDE SEQUENCE [LARGE SCALE GENOMIC DNA]</scope>
    <source>
        <strain evidence="2 3">SCSIO 58843</strain>
    </source>
</reference>
<evidence type="ECO:0000256" key="1">
    <source>
        <dbReference type="SAM" id="Phobius"/>
    </source>
</evidence>
<organism evidence="2 3">
    <name type="scientific">Actinomarinicola tropica</name>
    <dbReference type="NCBI Taxonomy" id="2789776"/>
    <lineage>
        <taxon>Bacteria</taxon>
        <taxon>Bacillati</taxon>
        <taxon>Actinomycetota</taxon>
        <taxon>Acidimicrobiia</taxon>
        <taxon>Acidimicrobiales</taxon>
        <taxon>Iamiaceae</taxon>
        <taxon>Actinomarinicola</taxon>
    </lineage>
</organism>
<dbReference type="RefSeq" id="WP_153758702.1">
    <property type="nucleotide sequence ID" value="NZ_CP045851.1"/>
</dbReference>
<keyword evidence="1" id="KW-0812">Transmembrane</keyword>
<gene>
    <name evidence="2" type="ORF">GH723_05455</name>
</gene>
<keyword evidence="1" id="KW-1133">Transmembrane helix</keyword>
<sequence>MTTTVTTRFDETAPEAEIARDLARRGLWVAPALVALGALGWGVDGALSVAFGVAVVIGNFLLSAAMLTYAGRISLAFVMGAALFGYLVRLGLVAAAVLLVKDLGWVEIVPLALTLAITHLGLLFWETRYVSASLAYPALKPKPSGPSTTKE</sequence>
<dbReference type="GO" id="GO:0005886">
    <property type="term" value="C:plasma membrane"/>
    <property type="evidence" value="ECO:0007669"/>
    <property type="project" value="UniProtKB-SubCell"/>
</dbReference>
<keyword evidence="3" id="KW-1185">Reference proteome</keyword>
<evidence type="ECO:0000313" key="2">
    <source>
        <dbReference type="EMBL" id="QGG94596.1"/>
    </source>
</evidence>
<dbReference type="Proteomes" id="UP000334019">
    <property type="component" value="Chromosome"/>
</dbReference>
<name>A0A5Q2RJM7_9ACTN</name>
<feature type="transmembrane region" description="Helical" evidence="1">
    <location>
        <begin position="26"/>
        <end position="43"/>
    </location>
</feature>
<feature type="transmembrane region" description="Helical" evidence="1">
    <location>
        <begin position="76"/>
        <end position="99"/>
    </location>
</feature>
<evidence type="ECO:0000313" key="3">
    <source>
        <dbReference type="Proteomes" id="UP000334019"/>
    </source>
</evidence>
<dbReference type="KEGG" id="atq:GH723_05455"/>
<dbReference type="AlphaFoldDB" id="A0A5Q2RJM7"/>
<keyword evidence="1" id="KW-0472">Membrane</keyword>
<accession>A0A5Q2RJM7</accession>
<dbReference type="EMBL" id="CP045851">
    <property type="protein sequence ID" value="QGG94596.1"/>
    <property type="molecule type" value="Genomic_DNA"/>
</dbReference>
<feature type="transmembrane region" description="Helical" evidence="1">
    <location>
        <begin position="49"/>
        <end position="69"/>
    </location>
</feature>